<dbReference type="Proteomes" id="UP000295192">
    <property type="component" value="Unassembled WGS sequence"/>
</dbReference>
<comment type="caution">
    <text evidence="11">The sequence shown here is derived from an EMBL/GenBank/DDBJ whole genome shotgun (WGS) entry which is preliminary data.</text>
</comment>
<accession>A0A484BIG7</accession>
<dbReference type="PANTHER" id="PTHR31040">
    <property type="entry name" value="NURIM"/>
    <property type="match status" value="1"/>
</dbReference>
<keyword evidence="12" id="KW-1185">Reference proteome</keyword>
<organism evidence="11 12">
    <name type="scientific">Drosophila navojoa</name>
    <name type="common">Fruit fly</name>
    <dbReference type="NCBI Taxonomy" id="7232"/>
    <lineage>
        <taxon>Eukaryota</taxon>
        <taxon>Metazoa</taxon>
        <taxon>Ecdysozoa</taxon>
        <taxon>Arthropoda</taxon>
        <taxon>Hexapoda</taxon>
        <taxon>Insecta</taxon>
        <taxon>Pterygota</taxon>
        <taxon>Neoptera</taxon>
        <taxon>Endopterygota</taxon>
        <taxon>Diptera</taxon>
        <taxon>Brachycera</taxon>
        <taxon>Muscomorpha</taxon>
        <taxon>Ephydroidea</taxon>
        <taxon>Drosophilidae</taxon>
        <taxon>Drosophila</taxon>
    </lineage>
</organism>
<dbReference type="EMBL" id="LSRL02000032">
    <property type="protein sequence ID" value="TDG48528.1"/>
    <property type="molecule type" value="Genomic_DNA"/>
</dbReference>
<dbReference type="Pfam" id="PF10046">
    <property type="entry name" value="BLOC1_2"/>
    <property type="match status" value="1"/>
</dbReference>
<gene>
    <name evidence="11" type="ORF">AWZ03_005072</name>
</gene>
<evidence type="ECO:0000256" key="5">
    <source>
        <dbReference type="ARBA" id="ARBA00022989"/>
    </source>
</evidence>
<dbReference type="InterPro" id="IPR033580">
    <property type="entry name" value="Nurim-like"/>
</dbReference>
<feature type="transmembrane region" description="Helical" evidence="10">
    <location>
        <begin position="284"/>
        <end position="314"/>
    </location>
</feature>
<dbReference type="PANTHER" id="PTHR31040:SF1">
    <property type="entry name" value="NURIM"/>
    <property type="match status" value="1"/>
</dbReference>
<evidence type="ECO:0000256" key="8">
    <source>
        <dbReference type="ARBA" id="ARBA00032957"/>
    </source>
</evidence>
<keyword evidence="4 10" id="KW-0812">Transmembrane</keyword>
<reference evidence="11 12" key="1">
    <citation type="journal article" date="2019" name="J. Hered.">
        <title>An Improved Genome Assembly for Drosophila navojoa, the Basal Species in the mojavensis Cluster.</title>
        <authorList>
            <person name="Vanderlinde T."/>
            <person name="Dupim E.G."/>
            <person name="Nazario-Yepiz N.O."/>
            <person name="Carvalho A.B."/>
        </authorList>
    </citation>
    <scope>NUCLEOTIDE SEQUENCE [LARGE SCALE GENOMIC DNA]</scope>
    <source>
        <strain evidence="11">Navoj_Jal97</strain>
        <tissue evidence="11">Whole organism</tissue>
    </source>
</reference>
<dbReference type="AlphaFoldDB" id="A0A484BIG7"/>
<comment type="similarity">
    <text evidence="2">Belongs to the BLOC1S2 family.</text>
</comment>
<evidence type="ECO:0000256" key="4">
    <source>
        <dbReference type="ARBA" id="ARBA00022692"/>
    </source>
</evidence>
<feature type="region of interest" description="Disordered" evidence="9">
    <location>
        <begin position="1"/>
        <end position="39"/>
    </location>
</feature>
<evidence type="ECO:0000313" key="12">
    <source>
        <dbReference type="Proteomes" id="UP000295192"/>
    </source>
</evidence>
<evidence type="ECO:0000256" key="10">
    <source>
        <dbReference type="SAM" id="Phobius"/>
    </source>
</evidence>
<sequence>MEKEQPTTSANAAQAKDQDNNPLLDSPMRGPTLSTSTSSFEALAHAHDPNLTKLATKMFQKTEEYITHELNAPLEDYKLLEEMNKATIAKYKDMRQIAENLNVSTNELCVKFQQLAPLMQQIDEISDTVDKLEAAAYKLDAYSIALENRVKCVLQRKSSHHHSFFKSAIVKNLLRKLHLAPAERTIYTLTTSLCLHHLVKNWVPAQSIVLWQIDVDESIPLWWTFVITHGICWAIIYGGSFIMDLGELLGIKQTYYYLHNYSEPITFKSLELRNLYSHVRHPSFVGFTLILFATNVMSIDRFLLAVLLTAYMYVAWSSDQTDVAYQKKQLQRKKQELKAH</sequence>
<evidence type="ECO:0000256" key="2">
    <source>
        <dbReference type="ARBA" id="ARBA00008468"/>
    </source>
</evidence>
<evidence type="ECO:0000256" key="7">
    <source>
        <dbReference type="ARBA" id="ARBA00031700"/>
    </source>
</evidence>
<evidence type="ECO:0000313" key="11">
    <source>
        <dbReference type="EMBL" id="TDG48528.1"/>
    </source>
</evidence>
<proteinExistence type="inferred from homology"/>
<evidence type="ECO:0000256" key="9">
    <source>
        <dbReference type="SAM" id="MobiDB-lite"/>
    </source>
</evidence>
<keyword evidence="6 10" id="KW-0472">Membrane</keyword>
<dbReference type="GO" id="GO:0005637">
    <property type="term" value="C:nuclear inner membrane"/>
    <property type="evidence" value="ECO:0007669"/>
    <property type="project" value="UniProtKB-SubCell"/>
</dbReference>
<dbReference type="InterPro" id="IPR019269">
    <property type="entry name" value="BLOC1_su2"/>
</dbReference>
<dbReference type="OrthoDB" id="10050858at2759"/>
<comment type="similarity">
    <text evidence="3">Belongs to the nurim family.</text>
</comment>
<keyword evidence="5 10" id="KW-1133">Transmembrane helix</keyword>
<protein>
    <recommendedName>
        <fullName evidence="8">Nuclear envelope membrane protein</fullName>
    </recommendedName>
    <alternativeName>
        <fullName evidence="7">Nuclear rim protein</fullName>
    </alternativeName>
</protein>
<comment type="subcellular location">
    <subcellularLocation>
        <location evidence="1">Nucleus inner membrane</location>
        <topology evidence="1">Multi-pass membrane protein</topology>
    </subcellularLocation>
</comment>
<evidence type="ECO:0000256" key="6">
    <source>
        <dbReference type="ARBA" id="ARBA00023136"/>
    </source>
</evidence>
<feature type="transmembrane region" description="Helical" evidence="10">
    <location>
        <begin position="221"/>
        <end position="243"/>
    </location>
</feature>
<name>A0A484BIG7_DRONA</name>
<evidence type="ECO:0000256" key="3">
    <source>
        <dbReference type="ARBA" id="ARBA00010631"/>
    </source>
</evidence>
<evidence type="ECO:0000256" key="1">
    <source>
        <dbReference type="ARBA" id="ARBA00004473"/>
    </source>
</evidence>